<protein>
    <submittedName>
        <fullName evidence="2">SRPBCC family protein</fullName>
    </submittedName>
</protein>
<dbReference type="PANTHER" id="PTHR34060">
    <property type="entry name" value="POLYKETIDE CYCLASE / DEHYDRASE AND LIPID TRANSPORT PROTEIN"/>
    <property type="match status" value="1"/>
</dbReference>
<dbReference type="SUPFAM" id="SSF55961">
    <property type="entry name" value="Bet v1-like"/>
    <property type="match status" value="1"/>
</dbReference>
<dbReference type="EMBL" id="JAZBJZ010000067">
    <property type="protein sequence ID" value="MEE3718180.1"/>
    <property type="molecule type" value="Genomic_DNA"/>
</dbReference>
<evidence type="ECO:0000259" key="1">
    <source>
        <dbReference type="Pfam" id="PF03364"/>
    </source>
</evidence>
<keyword evidence="3" id="KW-1185">Reference proteome</keyword>
<proteinExistence type="predicted"/>
<name>A0AAW9Q429_9CYAN</name>
<reference evidence="2" key="1">
    <citation type="submission" date="2024-01" db="EMBL/GenBank/DDBJ databases">
        <title>Bank of Algae and Cyanobacteria of the Azores (BACA) strain genomes.</title>
        <authorList>
            <person name="Luz R."/>
            <person name="Cordeiro R."/>
            <person name="Fonseca A."/>
            <person name="Goncalves V."/>
        </authorList>
    </citation>
    <scope>NUCLEOTIDE SEQUENCE</scope>
    <source>
        <strain evidence="2">BACA0141</strain>
    </source>
</reference>
<feature type="domain" description="Coenzyme Q-binding protein COQ10 START" evidence="1">
    <location>
        <begin position="106"/>
        <end position="239"/>
    </location>
</feature>
<organism evidence="2 3">
    <name type="scientific">Tumidithrix elongata BACA0141</name>
    <dbReference type="NCBI Taxonomy" id="2716417"/>
    <lineage>
        <taxon>Bacteria</taxon>
        <taxon>Bacillati</taxon>
        <taxon>Cyanobacteriota</taxon>
        <taxon>Cyanophyceae</taxon>
        <taxon>Pseudanabaenales</taxon>
        <taxon>Pseudanabaenaceae</taxon>
        <taxon>Tumidithrix</taxon>
        <taxon>Tumidithrix elongata</taxon>
    </lineage>
</organism>
<evidence type="ECO:0000313" key="3">
    <source>
        <dbReference type="Proteomes" id="UP001333818"/>
    </source>
</evidence>
<dbReference type="Pfam" id="PF03364">
    <property type="entry name" value="Polyketide_cyc"/>
    <property type="match status" value="1"/>
</dbReference>
<sequence>MPRNLNLDRTPNQSLDRNLVIPTKSPIEFQGHPSRVNGLTRTFKQVSLTCVTVLAIVCGATSALPAQAQFFDGPVDVLPPIQRDALRKGMVVVTGDRGQYVARILVNASVPTAWNVLTDYGNLANFIPNMASSRVLENNGDRKVVEQVDQRQIFLTTITSRTKLAITESNQQQIDFSLISGDLAGMTGSWQLEPVSVVPRQPPTQVLITYTVNVQPNDSTPSDVFYQIFKASLRETLDAIGQEISRR</sequence>
<dbReference type="InterPro" id="IPR005031">
    <property type="entry name" value="COQ10_START"/>
</dbReference>
<accession>A0AAW9Q429</accession>
<comment type="caution">
    <text evidence="2">The sequence shown here is derived from an EMBL/GenBank/DDBJ whole genome shotgun (WGS) entry which is preliminary data.</text>
</comment>
<gene>
    <name evidence="2" type="ORF">V2H45_15675</name>
</gene>
<dbReference type="InterPro" id="IPR023393">
    <property type="entry name" value="START-like_dom_sf"/>
</dbReference>
<dbReference type="Gene3D" id="3.30.530.20">
    <property type="match status" value="1"/>
</dbReference>
<dbReference type="Proteomes" id="UP001333818">
    <property type="component" value="Unassembled WGS sequence"/>
</dbReference>
<dbReference type="AlphaFoldDB" id="A0AAW9Q429"/>
<evidence type="ECO:0000313" key="2">
    <source>
        <dbReference type="EMBL" id="MEE3718180.1"/>
    </source>
</evidence>
<dbReference type="PANTHER" id="PTHR34060:SF1">
    <property type="entry name" value="POLYKETIDE CYCLASE _ DEHYDRASE AND LIPID TRANSPORT PROTEIN"/>
    <property type="match status" value="1"/>
</dbReference>